<dbReference type="InterPro" id="IPR036282">
    <property type="entry name" value="Glutathione-S-Trfase_C_sf"/>
</dbReference>
<name>A0A9Q0KYZ3_9MAGN</name>
<dbReference type="FunFam" id="1.20.1050.10:FF:000012">
    <property type="entry name" value="Tau class glutathione S-transferase"/>
    <property type="match status" value="1"/>
</dbReference>
<evidence type="ECO:0000259" key="4">
    <source>
        <dbReference type="PROSITE" id="PS50405"/>
    </source>
</evidence>
<dbReference type="AlphaFoldDB" id="A0A9Q0KYZ3"/>
<dbReference type="InterPro" id="IPR004046">
    <property type="entry name" value="GST_C"/>
</dbReference>
<protein>
    <recommendedName>
        <fullName evidence="1">glutathione transferase</fullName>
        <ecNumber evidence="1">2.5.1.18</ecNumber>
    </recommendedName>
</protein>
<reference evidence="5" key="1">
    <citation type="journal article" date="2023" name="Plant J.">
        <title>The genome of the king protea, Protea cynaroides.</title>
        <authorList>
            <person name="Chang J."/>
            <person name="Duong T.A."/>
            <person name="Schoeman C."/>
            <person name="Ma X."/>
            <person name="Roodt D."/>
            <person name="Barker N."/>
            <person name="Li Z."/>
            <person name="Van de Peer Y."/>
            <person name="Mizrachi E."/>
        </authorList>
    </citation>
    <scope>NUCLEOTIDE SEQUENCE</scope>
    <source>
        <tissue evidence="5">Young leaves</tissue>
    </source>
</reference>
<dbReference type="PANTHER" id="PTHR11260">
    <property type="entry name" value="GLUTATHIONE S-TRANSFERASE, GST, SUPERFAMILY, GST DOMAIN CONTAINING"/>
    <property type="match status" value="1"/>
</dbReference>
<evidence type="ECO:0000313" key="5">
    <source>
        <dbReference type="EMBL" id="KAJ4979338.1"/>
    </source>
</evidence>
<keyword evidence="2" id="KW-0808">Transferase</keyword>
<evidence type="ECO:0000313" key="6">
    <source>
        <dbReference type="Proteomes" id="UP001141806"/>
    </source>
</evidence>
<dbReference type="GO" id="GO:0006749">
    <property type="term" value="P:glutathione metabolic process"/>
    <property type="evidence" value="ECO:0007669"/>
    <property type="project" value="InterPro"/>
</dbReference>
<sequence>MILAFVCNPEINGLDSQEILEGFYCKIFISKCGPALWIACWSEGKEQEKAMEQAWEHLRTLENELKGKKFFGGESIGFVDIVANAIAFWFGVFEEVVGITLLDEEKFPTLCGWIEQFLSCDVVKECLPPRNELLMFFQARKEAISSSAFKSMVY</sequence>
<dbReference type="InterPro" id="IPR010987">
    <property type="entry name" value="Glutathione-S-Trfase_C-like"/>
</dbReference>
<evidence type="ECO:0000256" key="2">
    <source>
        <dbReference type="ARBA" id="ARBA00022679"/>
    </source>
</evidence>
<dbReference type="Gene3D" id="1.20.1050.10">
    <property type="match status" value="1"/>
</dbReference>
<dbReference type="InterPro" id="IPR045073">
    <property type="entry name" value="Omega/Tau-like"/>
</dbReference>
<gene>
    <name evidence="5" type="ORF">NE237_010118</name>
</gene>
<dbReference type="SUPFAM" id="SSF47616">
    <property type="entry name" value="GST C-terminal domain-like"/>
    <property type="match status" value="1"/>
</dbReference>
<comment type="caution">
    <text evidence="5">The sequence shown here is derived from an EMBL/GenBank/DDBJ whole genome shotgun (WGS) entry which is preliminary data.</text>
</comment>
<dbReference type="Proteomes" id="UP001141806">
    <property type="component" value="Unassembled WGS sequence"/>
</dbReference>
<dbReference type="OrthoDB" id="4951845at2759"/>
<organism evidence="5 6">
    <name type="scientific">Protea cynaroides</name>
    <dbReference type="NCBI Taxonomy" id="273540"/>
    <lineage>
        <taxon>Eukaryota</taxon>
        <taxon>Viridiplantae</taxon>
        <taxon>Streptophyta</taxon>
        <taxon>Embryophyta</taxon>
        <taxon>Tracheophyta</taxon>
        <taxon>Spermatophyta</taxon>
        <taxon>Magnoliopsida</taxon>
        <taxon>Proteales</taxon>
        <taxon>Proteaceae</taxon>
        <taxon>Protea</taxon>
    </lineage>
</organism>
<proteinExistence type="predicted"/>
<evidence type="ECO:0000256" key="3">
    <source>
        <dbReference type="ARBA" id="ARBA00047960"/>
    </source>
</evidence>
<dbReference type="PANTHER" id="PTHR11260:SF676">
    <property type="entry name" value="GLUTATHIONE S-TRANSFERASE U8"/>
    <property type="match status" value="1"/>
</dbReference>
<dbReference type="PROSITE" id="PS50405">
    <property type="entry name" value="GST_CTER"/>
    <property type="match status" value="1"/>
</dbReference>
<dbReference type="EC" id="2.5.1.18" evidence="1"/>
<comment type="catalytic activity">
    <reaction evidence="3">
        <text>RX + glutathione = an S-substituted glutathione + a halide anion + H(+)</text>
        <dbReference type="Rhea" id="RHEA:16437"/>
        <dbReference type="ChEBI" id="CHEBI:15378"/>
        <dbReference type="ChEBI" id="CHEBI:16042"/>
        <dbReference type="ChEBI" id="CHEBI:17792"/>
        <dbReference type="ChEBI" id="CHEBI:57925"/>
        <dbReference type="ChEBI" id="CHEBI:90779"/>
        <dbReference type="EC" id="2.5.1.18"/>
    </reaction>
</comment>
<dbReference type="Pfam" id="PF00043">
    <property type="entry name" value="GST_C"/>
    <property type="match status" value="1"/>
</dbReference>
<dbReference type="GO" id="GO:0004364">
    <property type="term" value="F:glutathione transferase activity"/>
    <property type="evidence" value="ECO:0007669"/>
    <property type="project" value="UniProtKB-EC"/>
</dbReference>
<evidence type="ECO:0000256" key="1">
    <source>
        <dbReference type="ARBA" id="ARBA00012452"/>
    </source>
</evidence>
<dbReference type="EMBL" id="JAMYWD010000002">
    <property type="protein sequence ID" value="KAJ4979338.1"/>
    <property type="molecule type" value="Genomic_DNA"/>
</dbReference>
<accession>A0A9Q0KYZ3</accession>
<dbReference type="GO" id="GO:0005737">
    <property type="term" value="C:cytoplasm"/>
    <property type="evidence" value="ECO:0007669"/>
    <property type="project" value="TreeGrafter"/>
</dbReference>
<dbReference type="InterPro" id="IPR045074">
    <property type="entry name" value="GST_C_Tau"/>
</dbReference>
<dbReference type="CDD" id="cd03185">
    <property type="entry name" value="GST_C_Tau"/>
    <property type="match status" value="1"/>
</dbReference>
<feature type="domain" description="GST C-terminal" evidence="4">
    <location>
        <begin position="14"/>
        <end position="143"/>
    </location>
</feature>
<keyword evidence="6" id="KW-1185">Reference proteome</keyword>